<sequence length="168" mass="18167">MDLCCRCCTIYYYVTAAAIITFFLSSEPFSNAQPRPNAFALPSPSPPPPPPPLPPVPSPSPTLVTKNASASVVVGSLSPRQSSPFIHREEVMKMMRVAVWCLQSDFSRRPSMSVVVKVLEGSVEVENNLDYNFTTPMVRRAIRVAGNQEDATGAAASPLFPSVLSGPR</sequence>
<dbReference type="EMBL" id="CM045764">
    <property type="protein sequence ID" value="KAI8009056.1"/>
    <property type="molecule type" value="Genomic_DNA"/>
</dbReference>
<proteinExistence type="predicted"/>
<gene>
    <name evidence="1" type="ORF">LOK49_LG07G01898</name>
</gene>
<dbReference type="Proteomes" id="UP001060215">
    <property type="component" value="Chromosome 7"/>
</dbReference>
<protein>
    <submittedName>
        <fullName evidence="1">G-type lectin S-receptor-like serine/threonine-protein kinase</fullName>
    </submittedName>
</protein>
<reference evidence="1 2" key="1">
    <citation type="journal article" date="2022" name="Plant J.">
        <title>Chromosome-level genome of Camellia lanceoleosa provides a valuable resource for understanding genome evolution and self-incompatibility.</title>
        <authorList>
            <person name="Gong W."/>
            <person name="Xiao S."/>
            <person name="Wang L."/>
            <person name="Liao Z."/>
            <person name="Chang Y."/>
            <person name="Mo W."/>
            <person name="Hu G."/>
            <person name="Li W."/>
            <person name="Zhao G."/>
            <person name="Zhu H."/>
            <person name="Hu X."/>
            <person name="Ji K."/>
            <person name="Xiang X."/>
            <person name="Song Q."/>
            <person name="Yuan D."/>
            <person name="Jin S."/>
            <person name="Zhang L."/>
        </authorList>
    </citation>
    <scope>NUCLEOTIDE SEQUENCE [LARGE SCALE GENOMIC DNA]</scope>
    <source>
        <strain evidence="1">SQ_2022a</strain>
    </source>
</reference>
<organism evidence="1 2">
    <name type="scientific">Camellia lanceoleosa</name>
    <dbReference type="NCBI Taxonomy" id="1840588"/>
    <lineage>
        <taxon>Eukaryota</taxon>
        <taxon>Viridiplantae</taxon>
        <taxon>Streptophyta</taxon>
        <taxon>Embryophyta</taxon>
        <taxon>Tracheophyta</taxon>
        <taxon>Spermatophyta</taxon>
        <taxon>Magnoliopsida</taxon>
        <taxon>eudicotyledons</taxon>
        <taxon>Gunneridae</taxon>
        <taxon>Pentapetalae</taxon>
        <taxon>asterids</taxon>
        <taxon>Ericales</taxon>
        <taxon>Theaceae</taxon>
        <taxon>Camellia</taxon>
    </lineage>
</organism>
<keyword evidence="2" id="KW-1185">Reference proteome</keyword>
<evidence type="ECO:0000313" key="2">
    <source>
        <dbReference type="Proteomes" id="UP001060215"/>
    </source>
</evidence>
<name>A0ACC0HAZ5_9ERIC</name>
<evidence type="ECO:0000313" key="1">
    <source>
        <dbReference type="EMBL" id="KAI8009056.1"/>
    </source>
</evidence>
<comment type="caution">
    <text evidence="1">The sequence shown here is derived from an EMBL/GenBank/DDBJ whole genome shotgun (WGS) entry which is preliminary data.</text>
</comment>
<accession>A0ACC0HAZ5</accession>